<name>W2JW79_PHYNI</name>
<dbReference type="Proteomes" id="UP000053864">
    <property type="component" value="Unassembled WGS sequence"/>
</dbReference>
<dbReference type="InterPro" id="IPR036770">
    <property type="entry name" value="Ankyrin_rpt-contain_sf"/>
</dbReference>
<proteinExistence type="predicted"/>
<sequence>MTAFKLKIVSFVLHHHADSGASQHIEPIISSFLGPDSSLALHKAVHFNSLELLNWIWESSCTLIEERSSGWSLTNYLRSDTHYYKWMFSKSLEEIVSSGDMRLMQWIYDHFSACQVPNNVVETAAGNGNLELLQFLWNQQDKNKVDWSGEALKKAVEGGHRHVSLWLYEHAPYNYDDTELLRLSQGALRTGDVDFALVLLPPHRNIFLEAGTSWRPGVIEWMLDHGYYTREMEKAAGIAIWKLASQGRLDLIQRIVELYPPPWMNEKQWLFKDWYNAIAMACSGGHLEVVQWLVEHPNGQKVYLRRQSGQQALVWAAAGNGHVTVMEYIYEHWRTGDSSSIVIPLGSSVSAIKWLIDHYPTCVRQSVVYLVKNAAKTGNLELLQLFHELDSSAESATLQIPLTRRSWWPKTVHVMNFAPANGHLDILEWLQENRQEECSTSAMDEAAANGHLKVVQWLGANRPETCTLEALNRAACNGHLEVVQWLHSTLGCTQDTFDLAATHGHLEVVKWLYINGADGSTSSVLKAIEGGHIKVAGWILTRSPECLPTKITCLNCPNSDFDALLFLHVHNPILFTRAFVRIIKRERDSLIVNWLDETYPI</sequence>
<dbReference type="SUPFAM" id="SSF48403">
    <property type="entry name" value="Ankyrin repeat"/>
    <property type="match status" value="2"/>
</dbReference>
<dbReference type="InterPro" id="IPR052050">
    <property type="entry name" value="SecEffector_AnkRepeat"/>
</dbReference>
<dbReference type="PANTHER" id="PTHR46586:SF3">
    <property type="entry name" value="ANKYRIN REPEAT-CONTAINING PROTEIN"/>
    <property type="match status" value="1"/>
</dbReference>
<accession>W2JW79</accession>
<evidence type="ECO:0000313" key="2">
    <source>
        <dbReference type="Proteomes" id="UP000053864"/>
    </source>
</evidence>
<dbReference type="SMART" id="SM00248">
    <property type="entry name" value="ANK"/>
    <property type="match status" value="4"/>
</dbReference>
<dbReference type="VEuPathDB" id="FungiDB:PPTG_00587"/>
<dbReference type="Pfam" id="PF12796">
    <property type="entry name" value="Ank_2"/>
    <property type="match status" value="2"/>
</dbReference>
<dbReference type="EMBL" id="KI670495">
    <property type="protein sequence ID" value="ETL50057.1"/>
    <property type="molecule type" value="Genomic_DNA"/>
</dbReference>
<evidence type="ECO:0000313" key="1">
    <source>
        <dbReference type="EMBL" id="ETL50057.1"/>
    </source>
</evidence>
<dbReference type="InterPro" id="IPR002110">
    <property type="entry name" value="Ankyrin_rpt"/>
</dbReference>
<dbReference type="PANTHER" id="PTHR46586">
    <property type="entry name" value="ANKYRIN REPEAT-CONTAINING PROTEIN"/>
    <property type="match status" value="1"/>
</dbReference>
<organism evidence="1 2">
    <name type="scientific">Phytophthora nicotianae</name>
    <name type="common">Potato buckeye rot agent</name>
    <name type="synonym">Phytophthora parasitica</name>
    <dbReference type="NCBI Taxonomy" id="4792"/>
    <lineage>
        <taxon>Eukaryota</taxon>
        <taxon>Sar</taxon>
        <taxon>Stramenopiles</taxon>
        <taxon>Oomycota</taxon>
        <taxon>Peronosporomycetes</taxon>
        <taxon>Peronosporales</taxon>
        <taxon>Peronosporaceae</taxon>
        <taxon>Phytophthora</taxon>
    </lineage>
</organism>
<reference evidence="1 2" key="1">
    <citation type="submission" date="2013-11" db="EMBL/GenBank/DDBJ databases">
        <title>The Genome Sequence of Phytophthora parasitica CJ05E6.</title>
        <authorList>
            <consortium name="The Broad Institute Genomics Platform"/>
            <person name="Russ C."/>
            <person name="Tyler B."/>
            <person name="Panabieres F."/>
            <person name="Shan W."/>
            <person name="Tripathy S."/>
            <person name="Grunwald N."/>
            <person name="Machado M."/>
            <person name="Johnson C.S."/>
            <person name="Arredondo F."/>
            <person name="Hong C."/>
            <person name="Coffey M."/>
            <person name="Young S.K."/>
            <person name="Zeng Q."/>
            <person name="Gargeya S."/>
            <person name="Fitzgerald M."/>
            <person name="Abouelleil A."/>
            <person name="Alvarado L."/>
            <person name="Chapman S.B."/>
            <person name="Gainer-Dewar J."/>
            <person name="Goldberg J."/>
            <person name="Griggs A."/>
            <person name="Gujja S."/>
            <person name="Hansen M."/>
            <person name="Howarth C."/>
            <person name="Imamovic A."/>
            <person name="Ireland A."/>
            <person name="Larimer J."/>
            <person name="McCowan C."/>
            <person name="Murphy C."/>
            <person name="Pearson M."/>
            <person name="Poon T.W."/>
            <person name="Priest M."/>
            <person name="Roberts A."/>
            <person name="Saif S."/>
            <person name="Shea T."/>
            <person name="Sykes S."/>
            <person name="Wortman J."/>
            <person name="Nusbaum C."/>
            <person name="Birren B."/>
        </authorList>
    </citation>
    <scope>NUCLEOTIDE SEQUENCE [LARGE SCALE GENOMIC DNA]</scope>
    <source>
        <strain evidence="1 2">CJ05E6</strain>
    </source>
</reference>
<gene>
    <name evidence="1" type="ORF">L916_00645</name>
</gene>
<dbReference type="AlphaFoldDB" id="W2JW79"/>
<dbReference type="Gene3D" id="1.25.40.20">
    <property type="entry name" value="Ankyrin repeat-containing domain"/>
    <property type="match status" value="1"/>
</dbReference>
<protein>
    <submittedName>
        <fullName evidence="1">Uncharacterized protein</fullName>
    </submittedName>
</protein>